<feature type="transmembrane region" description="Helical" evidence="8">
    <location>
        <begin position="307"/>
        <end position="327"/>
    </location>
</feature>
<name>A0A9D1STD0_9FIRM</name>
<keyword evidence="3" id="KW-0813">Transport</keyword>
<dbReference type="Pfam" id="PF03845">
    <property type="entry name" value="Spore_permease"/>
    <property type="match status" value="1"/>
</dbReference>
<sequence>MNLREGRIGRQEAACLAAFGVAVNGLVYPNDAALYAHGNAAYLAAPLSLLLLLAAFALVARAMERRASAHLGGFLCDALGGLAGRAAALALIGYLVVSAAVPLIQFLLSMHRYVFPNSSVQSIALYFLPPLIGLSLAGLETLGRTARICLWPFALMLLLPLLLAIPTYDASSLFPLPLEDPLFLCGCGVRGLSRMLAPPLALLVCARGVFGVKNAGRCGRVAIAAGGLFVCAAQLCVALTYCYRNLRPMVFPFYRMVMTSYPGVYLRMDKLLLFFWLMAGTLSAAFYLYADALLYCQVTGVRDVRPAALSFSCCAAALVALAAGSAAEWFRSAAAAIVALLPLLALAPPLLASLAAFIRKERRKA</sequence>
<reference evidence="9" key="2">
    <citation type="journal article" date="2021" name="PeerJ">
        <title>Extensive microbial diversity within the chicken gut microbiome revealed by metagenomics and culture.</title>
        <authorList>
            <person name="Gilroy R."/>
            <person name="Ravi A."/>
            <person name="Getino M."/>
            <person name="Pursley I."/>
            <person name="Horton D.L."/>
            <person name="Alikhan N.F."/>
            <person name="Baker D."/>
            <person name="Gharbi K."/>
            <person name="Hall N."/>
            <person name="Watson M."/>
            <person name="Adriaenssens E.M."/>
            <person name="Foster-Nyarko E."/>
            <person name="Jarju S."/>
            <person name="Secka A."/>
            <person name="Antonio M."/>
            <person name="Oren A."/>
            <person name="Chaudhuri R.R."/>
            <person name="La Ragione R."/>
            <person name="Hildebrand F."/>
            <person name="Pallen M.J."/>
        </authorList>
    </citation>
    <scope>NUCLEOTIDE SEQUENCE</scope>
    <source>
        <strain evidence="9">ChiGjej2B2-16831</strain>
    </source>
</reference>
<evidence type="ECO:0000256" key="3">
    <source>
        <dbReference type="ARBA" id="ARBA00022448"/>
    </source>
</evidence>
<evidence type="ECO:0000256" key="8">
    <source>
        <dbReference type="SAM" id="Phobius"/>
    </source>
</evidence>
<feature type="transmembrane region" description="Helical" evidence="8">
    <location>
        <begin position="87"/>
        <end position="108"/>
    </location>
</feature>
<feature type="transmembrane region" description="Helical" evidence="8">
    <location>
        <begin position="120"/>
        <end position="139"/>
    </location>
</feature>
<dbReference type="EMBL" id="DVNZ01000174">
    <property type="protein sequence ID" value="HIU94615.1"/>
    <property type="molecule type" value="Genomic_DNA"/>
</dbReference>
<feature type="transmembrane region" description="Helical" evidence="8">
    <location>
        <begin position="271"/>
        <end position="295"/>
    </location>
</feature>
<comment type="subcellular location">
    <subcellularLocation>
        <location evidence="1">Membrane</location>
        <topology evidence="1">Multi-pass membrane protein</topology>
    </subcellularLocation>
</comment>
<keyword evidence="5 8" id="KW-0812">Transmembrane</keyword>
<dbReference type="AlphaFoldDB" id="A0A9D1STD0"/>
<comment type="similarity">
    <text evidence="2">Belongs to the amino acid-polyamine-organocation (APC) superfamily. Spore germination protein (SGP) (TC 2.A.3.9) family.</text>
</comment>
<feature type="transmembrane region" description="Helical" evidence="8">
    <location>
        <begin position="333"/>
        <end position="358"/>
    </location>
</feature>
<gene>
    <name evidence="9" type="ORF">IAD24_05580</name>
</gene>
<evidence type="ECO:0000256" key="1">
    <source>
        <dbReference type="ARBA" id="ARBA00004141"/>
    </source>
</evidence>
<evidence type="ECO:0000256" key="7">
    <source>
        <dbReference type="ARBA" id="ARBA00023136"/>
    </source>
</evidence>
<feature type="transmembrane region" description="Helical" evidence="8">
    <location>
        <begin position="148"/>
        <end position="168"/>
    </location>
</feature>
<dbReference type="PANTHER" id="PTHR34975">
    <property type="entry name" value="SPORE GERMINATION PROTEIN A2"/>
    <property type="match status" value="1"/>
</dbReference>
<evidence type="ECO:0000256" key="6">
    <source>
        <dbReference type="ARBA" id="ARBA00022989"/>
    </source>
</evidence>
<feature type="transmembrane region" description="Helical" evidence="8">
    <location>
        <begin position="40"/>
        <end position="60"/>
    </location>
</feature>
<organism evidence="9 10">
    <name type="scientific">Candidatus Aphodomorpha intestinavium</name>
    <dbReference type="NCBI Taxonomy" id="2840672"/>
    <lineage>
        <taxon>Bacteria</taxon>
        <taxon>Bacillati</taxon>
        <taxon>Bacillota</taxon>
        <taxon>Clostridia</taxon>
        <taxon>Eubacteriales</taxon>
        <taxon>Candidatus Aphodomorpha</taxon>
    </lineage>
</organism>
<dbReference type="GO" id="GO:0016020">
    <property type="term" value="C:membrane"/>
    <property type="evidence" value="ECO:0007669"/>
    <property type="project" value="UniProtKB-SubCell"/>
</dbReference>
<reference evidence="9" key="1">
    <citation type="submission" date="2020-10" db="EMBL/GenBank/DDBJ databases">
        <authorList>
            <person name="Gilroy R."/>
        </authorList>
    </citation>
    <scope>NUCLEOTIDE SEQUENCE</scope>
    <source>
        <strain evidence="9">ChiGjej2B2-16831</strain>
    </source>
</reference>
<dbReference type="GO" id="GO:0009847">
    <property type="term" value="P:spore germination"/>
    <property type="evidence" value="ECO:0007669"/>
    <property type="project" value="InterPro"/>
</dbReference>
<feature type="transmembrane region" description="Helical" evidence="8">
    <location>
        <begin position="221"/>
        <end position="241"/>
    </location>
</feature>
<protein>
    <submittedName>
        <fullName evidence="9">GerAB/ArcD/ProY family transporter</fullName>
    </submittedName>
</protein>
<evidence type="ECO:0000313" key="9">
    <source>
        <dbReference type="EMBL" id="HIU94615.1"/>
    </source>
</evidence>
<evidence type="ECO:0000256" key="4">
    <source>
        <dbReference type="ARBA" id="ARBA00022544"/>
    </source>
</evidence>
<proteinExistence type="inferred from homology"/>
<keyword evidence="7 8" id="KW-0472">Membrane</keyword>
<comment type="caution">
    <text evidence="9">The sequence shown here is derived from an EMBL/GenBank/DDBJ whole genome shotgun (WGS) entry which is preliminary data.</text>
</comment>
<keyword evidence="6 8" id="KW-1133">Transmembrane helix</keyword>
<dbReference type="InterPro" id="IPR004761">
    <property type="entry name" value="Spore_GerAB"/>
</dbReference>
<accession>A0A9D1STD0</accession>
<evidence type="ECO:0000256" key="5">
    <source>
        <dbReference type="ARBA" id="ARBA00022692"/>
    </source>
</evidence>
<dbReference type="PANTHER" id="PTHR34975:SF2">
    <property type="entry name" value="SPORE GERMINATION PROTEIN A2"/>
    <property type="match status" value="1"/>
</dbReference>
<feature type="transmembrane region" description="Helical" evidence="8">
    <location>
        <begin position="12"/>
        <end position="28"/>
    </location>
</feature>
<evidence type="ECO:0000256" key="2">
    <source>
        <dbReference type="ARBA" id="ARBA00007998"/>
    </source>
</evidence>
<dbReference type="Proteomes" id="UP000824128">
    <property type="component" value="Unassembled WGS sequence"/>
</dbReference>
<feature type="transmembrane region" description="Helical" evidence="8">
    <location>
        <begin position="188"/>
        <end position="209"/>
    </location>
</feature>
<evidence type="ECO:0000313" key="10">
    <source>
        <dbReference type="Proteomes" id="UP000824128"/>
    </source>
</evidence>
<keyword evidence="4" id="KW-0309">Germination</keyword>